<dbReference type="Pfam" id="PF00990">
    <property type="entry name" value="GGDEF"/>
    <property type="match status" value="1"/>
</dbReference>
<feature type="transmembrane region" description="Helical" evidence="2">
    <location>
        <begin position="12"/>
        <end position="32"/>
    </location>
</feature>
<dbReference type="SUPFAM" id="SSF55785">
    <property type="entry name" value="PYP-like sensor domain (PAS domain)"/>
    <property type="match status" value="1"/>
</dbReference>
<evidence type="ECO:0000259" key="4">
    <source>
        <dbReference type="PROSITE" id="PS50113"/>
    </source>
</evidence>
<evidence type="ECO:0000259" key="3">
    <source>
        <dbReference type="PROSITE" id="PS50112"/>
    </source>
</evidence>
<sequence>MLTGWFSQQHRVILTSSSIAGIVIVLRALGLLQPLEWSALDLFFRLRPLEPVDQRILIVGIDESDLQTYGFPIPDNKLAQLLQQINAAQPRAIGLDLYRDLPTEPGYAELVQAFETIPNLIGIETFETASGMPVNPPPLLSQKNQVGFNNFVTDTDGVVRRGLLYVWSADAKILQSFPLKLATIYLESQGVPLTVLEPGSDWSIGQNPIQRFRQNDGAYVRVDDRGYQFLANFLGPAGRFPMVSMTQVLEGRVSPDLIRDRIILIGPASSSVKDFHLTSYSGGLFKSREKMYGVELMANFVSQLLSTALDGRTQIRVWSDPMEGLWILGWSWVGATLCWKLRAPYRSTVLILLLSTGLSGGAYLLFCYGWWIPVIPPLMTLVGSAVVVIGYLAHLQGEFKRSTDFLSSVINTIPDPIYVKNKNHHKIVINEAYCKLVGYPINTLMSKSDYELFPQQEADVFWQQDELAFYRAGEQENEEKLTNAQGITHFIATKRSLHRDAAGNIFLVGVIRDITERKRLEEELKRIAAELERYNAQLKVHAEQDPLTGLANRKVFYDRLEQSLEWAKNNNKLVALLYLDLNDFKLINDTLGHHIGDLVLKTVAQRLQGCLRSSDMVARLGGDEFTVILPGIPRKSDVIRVADKILHTITQNTQIEGHSISITTSIGVSVYPLDTQDLNDLIQKADQAMYRAKRLGKNRYEFAISQSHQKVNQLQ</sequence>
<dbReference type="InterPro" id="IPR000160">
    <property type="entry name" value="GGDEF_dom"/>
</dbReference>
<dbReference type="NCBIfam" id="TIGR00254">
    <property type="entry name" value="GGDEF"/>
    <property type="match status" value="1"/>
</dbReference>
<accession>A0A0F5YE31</accession>
<protein>
    <submittedName>
        <fullName evidence="6">Diguanylate cyclase</fullName>
    </submittedName>
</protein>
<dbReference type="InterPro" id="IPR035965">
    <property type="entry name" value="PAS-like_dom_sf"/>
</dbReference>
<reference evidence="6 7" key="1">
    <citation type="submission" date="2015-06" db="EMBL/GenBank/DDBJ databases">
        <title>Draft genome assembly of filamentous brackish cyanobacterium Limnoraphis robusta strain CS-951.</title>
        <authorList>
            <person name="Willis A."/>
            <person name="Parks M."/>
            <person name="Burford M.A."/>
        </authorList>
    </citation>
    <scope>NUCLEOTIDE SEQUENCE [LARGE SCALE GENOMIC DNA]</scope>
    <source>
        <strain evidence="6 7">CS-951</strain>
    </source>
</reference>
<dbReference type="Pfam" id="PF05226">
    <property type="entry name" value="CHASE2"/>
    <property type="match status" value="1"/>
</dbReference>
<dbReference type="InterPro" id="IPR043128">
    <property type="entry name" value="Rev_trsase/Diguanyl_cyclase"/>
</dbReference>
<dbReference type="SMART" id="SM01080">
    <property type="entry name" value="CHASE2"/>
    <property type="match status" value="1"/>
</dbReference>
<dbReference type="PROSITE" id="PS50112">
    <property type="entry name" value="PAS"/>
    <property type="match status" value="1"/>
</dbReference>
<evidence type="ECO:0000256" key="2">
    <source>
        <dbReference type="SAM" id="Phobius"/>
    </source>
</evidence>
<feature type="domain" description="PAS" evidence="3">
    <location>
        <begin position="402"/>
        <end position="453"/>
    </location>
</feature>
<dbReference type="Gene3D" id="3.30.70.270">
    <property type="match status" value="1"/>
</dbReference>
<comment type="caution">
    <text evidence="6">The sequence shown here is derived from an EMBL/GenBank/DDBJ whole genome shotgun (WGS) entry which is preliminary data.</text>
</comment>
<dbReference type="SMART" id="SM00091">
    <property type="entry name" value="PAS"/>
    <property type="match status" value="1"/>
</dbReference>
<dbReference type="NCBIfam" id="TIGR00229">
    <property type="entry name" value="sensory_box"/>
    <property type="match status" value="1"/>
</dbReference>
<dbReference type="InterPro" id="IPR007890">
    <property type="entry name" value="CHASE2"/>
</dbReference>
<dbReference type="InterPro" id="IPR000014">
    <property type="entry name" value="PAS"/>
</dbReference>
<keyword evidence="2" id="KW-1133">Transmembrane helix</keyword>
<keyword evidence="2" id="KW-0472">Membrane</keyword>
<dbReference type="PANTHER" id="PTHR46663:SF3">
    <property type="entry name" value="SLL0267 PROTEIN"/>
    <property type="match status" value="1"/>
</dbReference>
<dbReference type="InterPro" id="IPR000700">
    <property type="entry name" value="PAS-assoc_C"/>
</dbReference>
<dbReference type="FunFam" id="3.30.70.270:FF:000001">
    <property type="entry name" value="Diguanylate cyclase domain protein"/>
    <property type="match status" value="1"/>
</dbReference>
<evidence type="ECO:0000313" key="7">
    <source>
        <dbReference type="Proteomes" id="UP000033607"/>
    </source>
</evidence>
<evidence type="ECO:0000256" key="1">
    <source>
        <dbReference type="SAM" id="Coils"/>
    </source>
</evidence>
<feature type="domain" description="PAC" evidence="4">
    <location>
        <begin position="475"/>
        <end position="526"/>
    </location>
</feature>
<dbReference type="InterPro" id="IPR013656">
    <property type="entry name" value="PAS_4"/>
</dbReference>
<keyword evidence="1" id="KW-0175">Coiled coil</keyword>
<dbReference type="PROSITE" id="PS50887">
    <property type="entry name" value="GGDEF"/>
    <property type="match status" value="1"/>
</dbReference>
<dbReference type="InterPro" id="IPR052163">
    <property type="entry name" value="DGC-Regulatory_Protein"/>
</dbReference>
<feature type="transmembrane region" description="Helical" evidence="2">
    <location>
        <begin position="377"/>
        <end position="395"/>
    </location>
</feature>
<dbReference type="SMART" id="SM00267">
    <property type="entry name" value="GGDEF"/>
    <property type="match status" value="1"/>
</dbReference>
<dbReference type="InterPro" id="IPR029787">
    <property type="entry name" value="Nucleotide_cyclase"/>
</dbReference>
<evidence type="ECO:0000259" key="5">
    <source>
        <dbReference type="PROSITE" id="PS50887"/>
    </source>
</evidence>
<organism evidence="6 7">
    <name type="scientific">Limnoraphis robusta CS-951</name>
    <dbReference type="NCBI Taxonomy" id="1637645"/>
    <lineage>
        <taxon>Bacteria</taxon>
        <taxon>Bacillati</taxon>
        <taxon>Cyanobacteriota</taxon>
        <taxon>Cyanophyceae</taxon>
        <taxon>Oscillatoriophycideae</taxon>
        <taxon>Oscillatoriales</taxon>
        <taxon>Sirenicapillariaceae</taxon>
        <taxon>Limnoraphis</taxon>
    </lineage>
</organism>
<dbReference type="EMBL" id="LATL02000312">
    <property type="protein sequence ID" value="KKD37139.1"/>
    <property type="molecule type" value="Genomic_DNA"/>
</dbReference>
<dbReference type="SUPFAM" id="SSF55073">
    <property type="entry name" value="Nucleotide cyclase"/>
    <property type="match status" value="1"/>
</dbReference>
<proteinExistence type="predicted"/>
<feature type="domain" description="GGDEF" evidence="5">
    <location>
        <begin position="572"/>
        <end position="705"/>
    </location>
</feature>
<dbReference type="AlphaFoldDB" id="A0A0F5YE31"/>
<dbReference type="Proteomes" id="UP000033607">
    <property type="component" value="Unassembled WGS sequence"/>
</dbReference>
<dbReference type="Pfam" id="PF08448">
    <property type="entry name" value="PAS_4"/>
    <property type="match status" value="1"/>
</dbReference>
<dbReference type="PROSITE" id="PS50113">
    <property type="entry name" value="PAC"/>
    <property type="match status" value="1"/>
</dbReference>
<dbReference type="PATRIC" id="fig|1637645.4.peg.6169"/>
<gene>
    <name evidence="6" type="ORF">WN50_16000</name>
</gene>
<keyword evidence="2" id="KW-0812">Transmembrane</keyword>
<dbReference type="PANTHER" id="PTHR46663">
    <property type="entry name" value="DIGUANYLATE CYCLASE DGCT-RELATED"/>
    <property type="match status" value="1"/>
</dbReference>
<dbReference type="Gene3D" id="3.30.450.20">
    <property type="entry name" value="PAS domain"/>
    <property type="match status" value="1"/>
</dbReference>
<feature type="transmembrane region" description="Helical" evidence="2">
    <location>
        <begin position="349"/>
        <end position="371"/>
    </location>
</feature>
<evidence type="ECO:0000313" key="6">
    <source>
        <dbReference type="EMBL" id="KKD37139.1"/>
    </source>
</evidence>
<dbReference type="CDD" id="cd01949">
    <property type="entry name" value="GGDEF"/>
    <property type="match status" value="1"/>
</dbReference>
<feature type="coiled-coil region" evidence="1">
    <location>
        <begin position="517"/>
        <end position="544"/>
    </location>
</feature>
<dbReference type="CDD" id="cd00130">
    <property type="entry name" value="PAS"/>
    <property type="match status" value="1"/>
</dbReference>
<name>A0A0F5YE31_9CYAN</name>